<feature type="region of interest" description="Disordered" evidence="10">
    <location>
        <begin position="277"/>
        <end position="304"/>
    </location>
</feature>
<evidence type="ECO:0000256" key="1">
    <source>
        <dbReference type="ARBA" id="ARBA00002730"/>
    </source>
</evidence>
<dbReference type="InterPro" id="IPR020472">
    <property type="entry name" value="WD40_PAC1"/>
</dbReference>
<gene>
    <name evidence="12" type="ORF">BHQ10_002773</name>
</gene>
<dbReference type="PROSITE" id="PS50294">
    <property type="entry name" value="WD_REPEATS_REGION"/>
    <property type="match status" value="2"/>
</dbReference>
<protein>
    <recommendedName>
        <fullName evidence="4">Probable E3 ubiquitin ligase complex SCF subunit sconB</fullName>
    </recommendedName>
    <alternativeName>
        <fullName evidence="8">Sulfur controller B</fullName>
    </alternativeName>
    <alternativeName>
        <fullName evidence="7">Sulfur metabolite repression control protein B</fullName>
    </alternativeName>
</protein>
<dbReference type="GeneID" id="63791989"/>
<dbReference type="Pfam" id="PF00400">
    <property type="entry name" value="WD40"/>
    <property type="match status" value="4"/>
</dbReference>
<dbReference type="EMBL" id="MIKG01000004">
    <property type="protein sequence ID" value="RAO66761.1"/>
    <property type="molecule type" value="Genomic_DNA"/>
</dbReference>
<organism evidence="12 13">
    <name type="scientific">Talaromyces amestolkiae</name>
    <dbReference type="NCBI Taxonomy" id="1196081"/>
    <lineage>
        <taxon>Eukaryota</taxon>
        <taxon>Fungi</taxon>
        <taxon>Dikarya</taxon>
        <taxon>Ascomycota</taxon>
        <taxon>Pezizomycotina</taxon>
        <taxon>Eurotiomycetes</taxon>
        <taxon>Eurotiomycetidae</taxon>
        <taxon>Eurotiales</taxon>
        <taxon>Trichocomaceae</taxon>
        <taxon>Talaromyces</taxon>
        <taxon>Talaromyces sect. Talaromyces</taxon>
    </lineage>
</organism>
<evidence type="ECO:0000256" key="10">
    <source>
        <dbReference type="SAM" id="MobiDB-lite"/>
    </source>
</evidence>
<dbReference type="OrthoDB" id="190105at2759"/>
<comment type="function">
    <text evidence="1">Component of the SCF(sconB) E3 ubiquitin ligase complex involved in the regulation of sulfur metabolite repression, probably by mediating the inactivation or degradation of the metR transcription factor.</text>
</comment>
<comment type="subunit">
    <text evidence="3">Component of the SCF(sconB) E3 ubiquitin ligase complex.</text>
</comment>
<keyword evidence="6" id="KW-0677">Repeat</keyword>
<comment type="similarity">
    <text evidence="2">Belongs to the WD repeat MET30/SCONB/SCON-2 family.</text>
</comment>
<dbReference type="AlphaFoldDB" id="A0A364KTE1"/>
<dbReference type="STRING" id="1196081.A0A364KTE1"/>
<dbReference type="SUPFAM" id="SSF81383">
    <property type="entry name" value="F-box domain"/>
    <property type="match status" value="1"/>
</dbReference>
<dbReference type="Gene3D" id="2.130.10.10">
    <property type="entry name" value="YVTN repeat-like/Quinoprotein amine dehydrogenase"/>
    <property type="match status" value="1"/>
</dbReference>
<dbReference type="InterPro" id="IPR001810">
    <property type="entry name" value="F-box_dom"/>
</dbReference>
<dbReference type="PROSITE" id="PS50181">
    <property type="entry name" value="FBOX"/>
    <property type="match status" value="1"/>
</dbReference>
<dbReference type="InterPro" id="IPR036322">
    <property type="entry name" value="WD40_repeat_dom_sf"/>
</dbReference>
<accession>A0A364KTE1</accession>
<evidence type="ECO:0000256" key="7">
    <source>
        <dbReference type="ARBA" id="ARBA00030034"/>
    </source>
</evidence>
<feature type="compositionally biased region" description="Pro residues" evidence="10">
    <location>
        <begin position="89"/>
        <end position="100"/>
    </location>
</feature>
<evidence type="ECO:0000256" key="5">
    <source>
        <dbReference type="ARBA" id="ARBA00022574"/>
    </source>
</evidence>
<feature type="repeat" description="WD" evidence="9">
    <location>
        <begin position="416"/>
        <end position="442"/>
    </location>
</feature>
<evidence type="ECO:0000313" key="12">
    <source>
        <dbReference type="EMBL" id="RAO66761.1"/>
    </source>
</evidence>
<dbReference type="PANTHER" id="PTHR38791:SF12">
    <property type="entry name" value="TRANSCRIPTION FACTOR DOMAIN-CONTAINING PROTEIN-RELATED"/>
    <property type="match status" value="1"/>
</dbReference>
<dbReference type="PANTHER" id="PTHR38791">
    <property type="entry name" value="ZN(II)2CYS6 TRANSCRIPTION FACTOR (EUROFUNG)-RELATED-RELATED"/>
    <property type="match status" value="1"/>
</dbReference>
<evidence type="ECO:0000259" key="11">
    <source>
        <dbReference type="PROSITE" id="PS50181"/>
    </source>
</evidence>
<dbReference type="SUPFAM" id="SSF50978">
    <property type="entry name" value="WD40 repeat-like"/>
    <property type="match status" value="1"/>
</dbReference>
<feature type="region of interest" description="Disordered" evidence="10">
    <location>
        <begin position="1"/>
        <end position="125"/>
    </location>
</feature>
<name>A0A364KTE1_TALAM</name>
<feature type="repeat" description="WD" evidence="9">
    <location>
        <begin position="483"/>
        <end position="522"/>
    </location>
</feature>
<dbReference type="Proteomes" id="UP000249363">
    <property type="component" value="Unassembled WGS sequence"/>
</dbReference>
<evidence type="ECO:0000256" key="3">
    <source>
        <dbReference type="ARBA" id="ARBA00011725"/>
    </source>
</evidence>
<evidence type="ECO:0000256" key="8">
    <source>
        <dbReference type="ARBA" id="ARBA00032113"/>
    </source>
</evidence>
<dbReference type="InterPro" id="IPR019775">
    <property type="entry name" value="WD40_repeat_CS"/>
</dbReference>
<dbReference type="InterPro" id="IPR001680">
    <property type="entry name" value="WD40_rpt"/>
</dbReference>
<feature type="compositionally biased region" description="Low complexity" evidence="10">
    <location>
        <begin position="73"/>
        <end position="88"/>
    </location>
</feature>
<dbReference type="CDD" id="cd00200">
    <property type="entry name" value="WD40"/>
    <property type="match status" value="1"/>
</dbReference>
<evidence type="ECO:0000256" key="9">
    <source>
        <dbReference type="PROSITE-ProRule" id="PRU00221"/>
    </source>
</evidence>
<evidence type="ECO:0000256" key="4">
    <source>
        <dbReference type="ARBA" id="ARBA00015819"/>
    </source>
</evidence>
<dbReference type="SMART" id="SM00256">
    <property type="entry name" value="FBOX"/>
    <property type="match status" value="1"/>
</dbReference>
<evidence type="ECO:0000256" key="2">
    <source>
        <dbReference type="ARBA" id="ARBA00007968"/>
    </source>
</evidence>
<keyword evidence="5 9" id="KW-0853">WD repeat</keyword>
<feature type="repeat" description="WD" evidence="9">
    <location>
        <begin position="374"/>
        <end position="413"/>
    </location>
</feature>
<evidence type="ECO:0000313" key="13">
    <source>
        <dbReference type="Proteomes" id="UP000249363"/>
    </source>
</evidence>
<dbReference type="Gene3D" id="1.20.1280.50">
    <property type="match status" value="1"/>
</dbReference>
<dbReference type="RefSeq" id="XP_040731277.1">
    <property type="nucleotide sequence ID" value="XM_040874955.1"/>
</dbReference>
<evidence type="ECO:0000256" key="6">
    <source>
        <dbReference type="ARBA" id="ARBA00022737"/>
    </source>
</evidence>
<feature type="repeat" description="WD" evidence="9">
    <location>
        <begin position="443"/>
        <end position="482"/>
    </location>
</feature>
<dbReference type="PRINTS" id="PR00320">
    <property type="entry name" value="GPROTEINBRPT"/>
</dbReference>
<dbReference type="PROSITE" id="PS00678">
    <property type="entry name" value="WD_REPEATS_1"/>
    <property type="match status" value="2"/>
</dbReference>
<feature type="compositionally biased region" description="Polar residues" evidence="10">
    <location>
        <begin position="30"/>
        <end position="40"/>
    </location>
</feature>
<dbReference type="SMART" id="SM00320">
    <property type="entry name" value="WD40"/>
    <property type="match status" value="6"/>
</dbReference>
<comment type="caution">
    <text evidence="12">The sequence shown here is derived from an EMBL/GenBank/DDBJ whole genome shotgun (WGS) entry which is preliminary data.</text>
</comment>
<reference evidence="12 13" key="1">
    <citation type="journal article" date="2017" name="Biotechnol. Biofuels">
        <title>Differential beta-glucosidase expression as a function of carbon source availability in Talaromyces amestolkiae: a genomic and proteomic approach.</title>
        <authorList>
            <person name="de Eugenio L.I."/>
            <person name="Mendez-Liter J.A."/>
            <person name="Nieto-Dominguez M."/>
            <person name="Alonso L."/>
            <person name="Gil-Munoz J."/>
            <person name="Barriuso J."/>
            <person name="Prieto A."/>
            <person name="Martinez M.J."/>
        </authorList>
    </citation>
    <scope>NUCLEOTIDE SEQUENCE [LARGE SCALE GENOMIC DNA]</scope>
    <source>
        <strain evidence="12 13">CIB</strain>
    </source>
</reference>
<dbReference type="Pfam" id="PF12937">
    <property type="entry name" value="F-box-like"/>
    <property type="match status" value="1"/>
</dbReference>
<sequence length="1081" mass="120353">MAARYTPPPSLGQRRASLRDAAAGDHENNIPRSVPQSLTDMPSRMPAGGKDISSDNNTTSHNNNHHPKPLPTPNKSASPLPSNLLPSAPASPPTPAPSPTPHHTVSNWQSSLGGGGGHEVDDEDEDDSLLLKAQIHFSSMGSAQKQKFLVDILNLCDNQQLSFISSFISPRLRKDPFLSFPNEICLRVLSFVDDPKTLARASQVSKRWHELINDDITWKHLCDKHAYVYRRPSDDDRDFVDPFHSGRRLSFLSSISDYQQQPFQPWRRRKSTSSAADSVSSMSTDLPLESSWPPPFSTSNRKRRVQPASYRTHFKKKYMVESAWNKGGHCTQKHVTPDQGVVTSLHLTHKYIVVALDNAKIHVYDTNGGNQKTLEGHVMGVWAMVPWDDLLVSGGCDREVRVWNMATGQIYAIAFDGRRIATGSLDTSVRIWDPNTGQCHAILQGHTSLVGQLQMRGDTLVTGGSDGSVRVWSLTRMAPIHRLAAHDNSVTSLQFDSTRIVSGGSDGRVKVWDLKTGQLLRELSTPAEAVWRVAFEEEKAVIMASRSGRTVMECDEARPGCRNCEIYGKTCPGYRPPVVLQDKSFASRKWRSSLIDAQQQHQYQMNVGSEASGDNDNEEDGLALIPKPRWLADASMDDRALCYFFDQYTTQRTPDSLPGALESIPLLYVLCRENEVAGSPSSCLRWAVEAAALTSYANESHDRHLALKGRQRYGLALHGLKEALSMPVEKVQDSTLATILLLVIFEDINGERAQLESSHTAGLELVARLHTYRRLDGKYSRCLFNFAYTQLQIQILGLGAQPKLDLHFLIDLFDHSDPLQSLMGIVTKLSQFVLDVPALLSDGNPRYNIADLSLEDLVNDLSRAQSLDEELSLWCRCVPDQWLPRVVYSTTGEALITCVSVSAATLWNFYRCSRIILQTIIEKIHTRMEAVNEGGLSMWHTADIIDMTNPANTPIYSSQTSASASPSSSILSQSTPYEIVQNMIVDICRSMPYSLGDVDSSGVPFPQTHNENSNTRVKAIEGYELLWPFWHVLTSHFSTPKQRLQAREALYRLDAMGIKLASKMAGAVDLQQQEQSSFTYI</sequence>
<feature type="domain" description="F-box" evidence="11">
    <location>
        <begin position="174"/>
        <end position="221"/>
    </location>
</feature>
<dbReference type="PROSITE" id="PS50082">
    <property type="entry name" value="WD_REPEATS_2"/>
    <property type="match status" value="4"/>
</dbReference>
<dbReference type="InterPro" id="IPR015943">
    <property type="entry name" value="WD40/YVTN_repeat-like_dom_sf"/>
</dbReference>
<proteinExistence type="inferred from homology"/>
<dbReference type="InterPro" id="IPR036047">
    <property type="entry name" value="F-box-like_dom_sf"/>
</dbReference>
<keyword evidence="13" id="KW-1185">Reference proteome</keyword>
<dbReference type="InterPro" id="IPR053175">
    <property type="entry name" value="DHMBA_Reg_Transcription_Factor"/>
</dbReference>
<feature type="compositionally biased region" description="Pro residues" evidence="10">
    <location>
        <begin position="1"/>
        <end position="10"/>
    </location>
</feature>